<sequence length="367" mass="41222">MAQNVMPILFYNLGGEMLYVIEQRLRAQKIERDKASKVISDIVCTMFKPQFLQEIIKPQPVYSHEAMNTMFRRLVHTSIMKVNDDSMEKLYDLMIMAVKYQFSQCPHPRTLLCITFNHFDSILEFVAGHNNAVAMIKQTFNLFVQEYSSLSDGEFILIRQSLLGFLQDFNNKVSIYLHEKVQNDMGKFVVHTSGEIPYGADVPGTIKIFRGKEIESISFRSGGNYQPSKKILHTSYSIGGTRSTKLGRNMYANDSVDCLITHNGRNDKIELNAHAIAKAELGLLAKLIGSEAPKKNTEFRLQLFSGSKPPSTPKVVTEAVPAKQNVLDIKASTMGNEKLSKIVDDLTISPSNPSTSRGEDLLSLMDL</sequence>
<dbReference type="EMBL" id="LR788724">
    <property type="protein sequence ID" value="CAB3264586.1"/>
    <property type="molecule type" value="mRNA"/>
</dbReference>
<dbReference type="GO" id="GO:0005886">
    <property type="term" value="C:plasma membrane"/>
    <property type="evidence" value="ECO:0007669"/>
    <property type="project" value="TreeGrafter"/>
</dbReference>
<dbReference type="AlphaFoldDB" id="A0A6F9DNN0"/>
<reference evidence="1" key="1">
    <citation type="submission" date="2020-04" db="EMBL/GenBank/DDBJ databases">
        <authorList>
            <person name="Neveu A P."/>
        </authorList>
    </citation>
    <scope>NUCLEOTIDE SEQUENCE</scope>
    <source>
        <tissue evidence="1">Whole embryo</tissue>
    </source>
</reference>
<dbReference type="Pfam" id="PF10188">
    <property type="entry name" value="Oscp1"/>
    <property type="match status" value="1"/>
</dbReference>
<proteinExistence type="evidence at transcript level"/>
<organism evidence="1">
    <name type="scientific">Phallusia mammillata</name>
    <dbReference type="NCBI Taxonomy" id="59560"/>
    <lineage>
        <taxon>Eukaryota</taxon>
        <taxon>Metazoa</taxon>
        <taxon>Chordata</taxon>
        <taxon>Tunicata</taxon>
        <taxon>Ascidiacea</taxon>
        <taxon>Phlebobranchia</taxon>
        <taxon>Ascidiidae</taxon>
        <taxon>Phallusia</taxon>
    </lineage>
</organism>
<dbReference type="InterPro" id="IPR019332">
    <property type="entry name" value="OSCP1"/>
</dbReference>
<dbReference type="PANTHER" id="PTHR21439:SF0">
    <property type="entry name" value="PROTEIN OSCP1"/>
    <property type="match status" value="1"/>
</dbReference>
<gene>
    <name evidence="1" type="primary">Oscp1</name>
</gene>
<protein>
    <submittedName>
        <fullName evidence="1">Protein OSCP1-like</fullName>
    </submittedName>
</protein>
<dbReference type="GO" id="GO:0005737">
    <property type="term" value="C:cytoplasm"/>
    <property type="evidence" value="ECO:0007669"/>
    <property type="project" value="TreeGrafter"/>
</dbReference>
<dbReference type="PANTHER" id="PTHR21439">
    <property type="entry name" value="OXIDORED-NITRO DOMAIN-CONTAINING PROTEIN"/>
    <property type="match status" value="1"/>
</dbReference>
<name>A0A6F9DNN0_9ASCI</name>
<accession>A0A6F9DNN0</accession>
<evidence type="ECO:0000313" key="1">
    <source>
        <dbReference type="EMBL" id="CAB3264586.1"/>
    </source>
</evidence>